<name>A0A1Q2GTC8_9GAMM</name>
<dbReference type="Proteomes" id="UP000188243">
    <property type="component" value="Chromosome"/>
</dbReference>
<accession>A0A1Q2GTC8</accession>
<evidence type="ECO:0000313" key="3">
    <source>
        <dbReference type="Proteomes" id="UP000188243"/>
    </source>
</evidence>
<dbReference type="AlphaFoldDB" id="A0A1Q2GTC8"/>
<evidence type="ECO:0000256" key="1">
    <source>
        <dbReference type="SAM" id="Phobius"/>
    </source>
</evidence>
<reference evidence="2 3" key="1">
    <citation type="submission" date="2017-02" db="EMBL/GenBank/DDBJ databases">
        <title>Complete genome sequence of the cold-active Pseudoalteromonas aliena strain EH1 isolated from Arctic seawater.</title>
        <authorList>
            <person name="Kim E."/>
            <person name="Heo E."/>
            <person name="Kim H."/>
            <person name="Kim D."/>
        </authorList>
    </citation>
    <scope>NUCLEOTIDE SEQUENCE [LARGE SCALE GENOMIC DNA]</scope>
    <source>
        <strain evidence="2 3">EH1</strain>
    </source>
</reference>
<keyword evidence="1" id="KW-1133">Transmembrane helix</keyword>
<gene>
    <name evidence="2" type="ORF">B0W48_00230</name>
</gene>
<keyword evidence="1" id="KW-0812">Transmembrane</keyword>
<dbReference type="KEGG" id="paln:B0W48_00230"/>
<dbReference type="EMBL" id="CP019628">
    <property type="protein sequence ID" value="AQP98356.1"/>
    <property type="molecule type" value="Genomic_DNA"/>
</dbReference>
<sequence>MIEIIMGFVLLFLFLVSFLSALGNLLAALMNPIEFKLIAFKRLSISLTILIVTFLVAYKLGYFIDKYE</sequence>
<evidence type="ECO:0000313" key="2">
    <source>
        <dbReference type="EMBL" id="AQP98356.1"/>
    </source>
</evidence>
<proteinExistence type="predicted"/>
<keyword evidence="1" id="KW-0472">Membrane</keyword>
<organism evidence="2 3">
    <name type="scientific">Pseudoalteromonas aliena</name>
    <dbReference type="NCBI Taxonomy" id="247523"/>
    <lineage>
        <taxon>Bacteria</taxon>
        <taxon>Pseudomonadati</taxon>
        <taxon>Pseudomonadota</taxon>
        <taxon>Gammaproteobacteria</taxon>
        <taxon>Alteromonadales</taxon>
        <taxon>Pseudoalteromonadaceae</taxon>
        <taxon>Pseudoalteromonas</taxon>
    </lineage>
</organism>
<feature type="transmembrane region" description="Helical" evidence="1">
    <location>
        <begin position="43"/>
        <end position="64"/>
    </location>
</feature>
<protein>
    <submittedName>
        <fullName evidence="2">Uncharacterized protein</fullName>
    </submittedName>
</protein>